<dbReference type="AlphaFoldDB" id="A0A1M7ZXW2"/>
<dbReference type="EMBL" id="FRYK01000003">
    <property type="protein sequence ID" value="SHO73477.1"/>
    <property type="molecule type" value="Genomic_DNA"/>
</dbReference>
<accession>A0A1M7ZXW2</accession>
<proteinExistence type="predicted"/>
<evidence type="ECO:0000313" key="2">
    <source>
        <dbReference type="EMBL" id="SHO73477.1"/>
    </source>
</evidence>
<dbReference type="STRING" id="416016.SAMN05443547_1838"/>
<feature type="chain" id="PRO_5012297295" description="C1q domain-containing protein" evidence="1">
    <location>
        <begin position="19"/>
        <end position="232"/>
    </location>
</feature>
<evidence type="ECO:0000313" key="3">
    <source>
        <dbReference type="Proteomes" id="UP000184611"/>
    </source>
</evidence>
<dbReference type="OrthoDB" id="1145223at2"/>
<organism evidence="2 3">
    <name type="scientific">Flavobacterium cucumis</name>
    <dbReference type="NCBI Taxonomy" id="416016"/>
    <lineage>
        <taxon>Bacteria</taxon>
        <taxon>Pseudomonadati</taxon>
        <taxon>Bacteroidota</taxon>
        <taxon>Flavobacteriia</taxon>
        <taxon>Flavobacteriales</taxon>
        <taxon>Flavobacteriaceae</taxon>
        <taxon>Flavobacterium</taxon>
    </lineage>
</organism>
<reference evidence="3" key="1">
    <citation type="submission" date="2016-12" db="EMBL/GenBank/DDBJ databases">
        <authorList>
            <person name="Varghese N."/>
            <person name="Submissions S."/>
        </authorList>
    </citation>
    <scope>NUCLEOTIDE SEQUENCE [LARGE SCALE GENOMIC DNA]</scope>
    <source>
        <strain evidence="3">DSM 18830</strain>
    </source>
</reference>
<keyword evidence="1" id="KW-0732">Signal</keyword>
<name>A0A1M7ZXW2_9FLAO</name>
<evidence type="ECO:0000256" key="1">
    <source>
        <dbReference type="SAM" id="SignalP"/>
    </source>
</evidence>
<keyword evidence="3" id="KW-1185">Reference proteome</keyword>
<dbReference type="RefSeq" id="WP_073583656.1">
    <property type="nucleotide sequence ID" value="NZ_CBCSEA010000008.1"/>
</dbReference>
<evidence type="ECO:0008006" key="4">
    <source>
        <dbReference type="Google" id="ProtNLM"/>
    </source>
</evidence>
<dbReference type="Proteomes" id="UP000184611">
    <property type="component" value="Unassembled WGS sequence"/>
</dbReference>
<protein>
    <recommendedName>
        <fullName evidence="4">C1q domain-containing protein</fullName>
    </recommendedName>
</protein>
<feature type="signal peptide" evidence="1">
    <location>
        <begin position="1"/>
        <end position="18"/>
    </location>
</feature>
<sequence length="232" mass="25088">MKKIITFLLIINSLVTYAQVGIGTTTPSSSSILELESSTQTFVPPRMTGAQMYAIPSPLNGSIVYNTTEDAMYVKTAAGWQSMFFVNNDVILLNREFSAGNNALSTGNNTYYDLPINAASIIQNEPLTYEVIGNGTIRILKTGVYSIVAGLTTSNLPIGNVKHIIAVYKNGLLYNYLARGIVNNPTVDEFGFSGSSGITVNAGDIIRIQYVLNNNGTPLDAKYINIGITRLK</sequence>
<gene>
    <name evidence="2" type="ORF">SAMN05443547_1838</name>
</gene>